<dbReference type="AlphaFoldDB" id="A0AAW0NQ24"/>
<proteinExistence type="predicted"/>
<feature type="compositionally biased region" description="Polar residues" evidence="1">
    <location>
        <begin position="291"/>
        <end position="310"/>
    </location>
</feature>
<sequence>MERLLRELMLFPRQLQGHAKHVQGDKVLHLYVEVRNVDEKEQLGDNRSNLRMLQGPDVLPLRTEALYPPPTTALITPQKPSSIQSSEFTPVQILLQARRQLPAPESDDARCLSPSSHRDSLYGSVGHLSESRNHGTPHPGLSGAYCHYNDWGHVTMATGAFFPGVGRWSVPSSPATYRRLYDRNCADDDNGTTSVVRYGYVEKANVNQQPHWHNSKDISFLRSYPSSKRNSDPGWHRDPYQFTFSNYRPVHKPQNTPTFYRRGTLEAKDATHRALREFGSPELKRRYESYIQENNQHQQQSRLSWTSSPVSAEKAQPAPEQTQMGSN</sequence>
<accession>A0AAW0NQ24</accession>
<evidence type="ECO:0000313" key="2">
    <source>
        <dbReference type="EMBL" id="KAK7901559.1"/>
    </source>
</evidence>
<dbReference type="EMBL" id="JBBPFD010000013">
    <property type="protein sequence ID" value="KAK7901559.1"/>
    <property type="molecule type" value="Genomic_DNA"/>
</dbReference>
<keyword evidence="3" id="KW-1185">Reference proteome</keyword>
<name>A0AAW0NQ24_9GOBI</name>
<feature type="region of interest" description="Disordered" evidence="1">
    <location>
        <begin position="291"/>
        <end position="327"/>
    </location>
</feature>
<gene>
    <name evidence="2" type="ORF">WMY93_018328</name>
</gene>
<organism evidence="2 3">
    <name type="scientific">Mugilogobius chulae</name>
    <name type="common">yellowstripe goby</name>
    <dbReference type="NCBI Taxonomy" id="88201"/>
    <lineage>
        <taxon>Eukaryota</taxon>
        <taxon>Metazoa</taxon>
        <taxon>Chordata</taxon>
        <taxon>Craniata</taxon>
        <taxon>Vertebrata</taxon>
        <taxon>Euteleostomi</taxon>
        <taxon>Actinopterygii</taxon>
        <taxon>Neopterygii</taxon>
        <taxon>Teleostei</taxon>
        <taxon>Neoteleostei</taxon>
        <taxon>Acanthomorphata</taxon>
        <taxon>Gobiaria</taxon>
        <taxon>Gobiiformes</taxon>
        <taxon>Gobioidei</taxon>
        <taxon>Gobiidae</taxon>
        <taxon>Gobionellinae</taxon>
        <taxon>Mugilogobius</taxon>
    </lineage>
</organism>
<protein>
    <submittedName>
        <fullName evidence="2">Uncharacterized protein</fullName>
    </submittedName>
</protein>
<evidence type="ECO:0000256" key="1">
    <source>
        <dbReference type="SAM" id="MobiDB-lite"/>
    </source>
</evidence>
<comment type="caution">
    <text evidence="2">The sequence shown here is derived from an EMBL/GenBank/DDBJ whole genome shotgun (WGS) entry which is preliminary data.</text>
</comment>
<evidence type="ECO:0000313" key="3">
    <source>
        <dbReference type="Proteomes" id="UP001460270"/>
    </source>
</evidence>
<reference evidence="3" key="1">
    <citation type="submission" date="2024-04" db="EMBL/GenBank/DDBJ databases">
        <title>Salinicola lusitanus LLJ914,a marine bacterium isolated from the Okinawa Trough.</title>
        <authorList>
            <person name="Li J."/>
        </authorList>
    </citation>
    <scope>NUCLEOTIDE SEQUENCE [LARGE SCALE GENOMIC DNA]</scope>
</reference>
<dbReference type="Proteomes" id="UP001460270">
    <property type="component" value="Unassembled WGS sequence"/>
</dbReference>